<keyword evidence="3" id="KW-1185">Reference proteome</keyword>
<comment type="caution">
    <text evidence="2">The sequence shown here is derived from an EMBL/GenBank/DDBJ whole genome shotgun (WGS) entry which is preliminary data.</text>
</comment>
<evidence type="ECO:0000313" key="2">
    <source>
        <dbReference type="EMBL" id="MCG2590900.1"/>
    </source>
</evidence>
<organism evidence="2 3">
    <name type="scientific">Rhodohalobacter sulfatireducens</name>
    <dbReference type="NCBI Taxonomy" id="2911366"/>
    <lineage>
        <taxon>Bacteria</taxon>
        <taxon>Pseudomonadati</taxon>
        <taxon>Balneolota</taxon>
        <taxon>Balneolia</taxon>
        <taxon>Balneolales</taxon>
        <taxon>Balneolaceae</taxon>
        <taxon>Rhodohalobacter</taxon>
    </lineage>
</organism>
<accession>A0ABS9KJ66</accession>
<sequence>MKLQTHNQHSANHFISSQKIKQKAAGTMDLKLSGRVDKILEEQSGESKNGPWRKRDFILETKGKYPKKVCITQWGDNIDKQPVEQDAEVTVYIDIQSREYKGNWYTDVKAWKVEQGSGDREAPPSAPGLTMEGNQEIDYDEDDVPF</sequence>
<dbReference type="Proteomes" id="UP001165366">
    <property type="component" value="Unassembled WGS sequence"/>
</dbReference>
<protein>
    <submittedName>
        <fullName evidence="2">DUF3127 domain-containing protein</fullName>
    </submittedName>
</protein>
<dbReference type="EMBL" id="JAKLWS010000048">
    <property type="protein sequence ID" value="MCG2590900.1"/>
    <property type="molecule type" value="Genomic_DNA"/>
</dbReference>
<dbReference type="RefSeq" id="WP_237856414.1">
    <property type="nucleotide sequence ID" value="NZ_JAKLWS010000048.1"/>
</dbReference>
<feature type="region of interest" description="Disordered" evidence="1">
    <location>
        <begin position="114"/>
        <end position="146"/>
    </location>
</feature>
<reference evidence="2" key="1">
    <citation type="submission" date="2022-01" db="EMBL/GenBank/DDBJ databases">
        <authorList>
            <person name="Wang Y."/>
        </authorList>
    </citation>
    <scope>NUCLEOTIDE SEQUENCE</scope>
    <source>
        <strain evidence="2">WB101</strain>
    </source>
</reference>
<gene>
    <name evidence="2" type="ORF">L6773_20185</name>
</gene>
<proteinExistence type="predicted"/>
<dbReference type="Pfam" id="PF11325">
    <property type="entry name" value="DUF3127"/>
    <property type="match status" value="1"/>
</dbReference>
<dbReference type="InterPro" id="IPR021474">
    <property type="entry name" value="DUF3127"/>
</dbReference>
<reference evidence="2" key="2">
    <citation type="submission" date="2024-05" db="EMBL/GenBank/DDBJ databases">
        <title>Rhodohalobacter halophilus gen. nov., sp. nov., a moderately halophilic member of the family Balneolaceae.</title>
        <authorList>
            <person name="Xia J."/>
        </authorList>
    </citation>
    <scope>NUCLEOTIDE SEQUENCE</scope>
    <source>
        <strain evidence="2">WB101</strain>
    </source>
</reference>
<evidence type="ECO:0000313" key="3">
    <source>
        <dbReference type="Proteomes" id="UP001165366"/>
    </source>
</evidence>
<name>A0ABS9KJ66_9BACT</name>
<evidence type="ECO:0000256" key="1">
    <source>
        <dbReference type="SAM" id="MobiDB-lite"/>
    </source>
</evidence>
<feature type="compositionally biased region" description="Acidic residues" evidence="1">
    <location>
        <begin position="135"/>
        <end position="146"/>
    </location>
</feature>